<dbReference type="Pfam" id="PF13432">
    <property type="entry name" value="TPR_16"/>
    <property type="match status" value="2"/>
</dbReference>
<evidence type="ECO:0000256" key="3">
    <source>
        <dbReference type="ARBA" id="ARBA00038336"/>
    </source>
</evidence>
<dbReference type="GO" id="GO:0005829">
    <property type="term" value="C:cytosol"/>
    <property type="evidence" value="ECO:0007669"/>
    <property type="project" value="TreeGrafter"/>
</dbReference>
<evidence type="ECO:0000313" key="4">
    <source>
        <dbReference type="Ensembl" id="ENSMMDP00005028245.1"/>
    </source>
</evidence>
<dbReference type="Proteomes" id="UP000472263">
    <property type="component" value="Chromosome 19"/>
</dbReference>
<reference evidence="4" key="3">
    <citation type="submission" date="2025-09" db="UniProtKB">
        <authorList>
            <consortium name="Ensembl"/>
        </authorList>
    </citation>
    <scope>IDENTIFICATION</scope>
</reference>
<dbReference type="Ensembl" id="ENSMMDT00005028919.1">
    <property type="protein sequence ID" value="ENSMMDP00005028245.1"/>
    <property type="gene ID" value="ENSMMDG00005013526.1"/>
</dbReference>
<dbReference type="Gene3D" id="1.25.40.10">
    <property type="entry name" value="Tetratricopeptide repeat domain"/>
    <property type="match status" value="3"/>
</dbReference>
<dbReference type="PANTHER" id="PTHR10271">
    <property type="entry name" value="INTERFERON-INDUCED PROTEIN WITH TETRATRICOPEPTIDE REPEATS"/>
    <property type="match status" value="1"/>
</dbReference>
<evidence type="ECO:0000256" key="1">
    <source>
        <dbReference type="ARBA" id="ARBA00022737"/>
    </source>
</evidence>
<proteinExistence type="inferred from homology"/>
<keyword evidence="5" id="KW-1185">Reference proteome</keyword>
<dbReference type="GeneTree" id="ENSGT00950000182946"/>
<comment type="similarity">
    <text evidence="3">Belongs to the IFIT family.</text>
</comment>
<evidence type="ECO:0000313" key="5">
    <source>
        <dbReference type="Proteomes" id="UP000472263"/>
    </source>
</evidence>
<organism evidence="4 5">
    <name type="scientific">Myripristis murdjan</name>
    <name type="common">pinecone soldierfish</name>
    <dbReference type="NCBI Taxonomy" id="586833"/>
    <lineage>
        <taxon>Eukaryota</taxon>
        <taxon>Metazoa</taxon>
        <taxon>Chordata</taxon>
        <taxon>Craniata</taxon>
        <taxon>Vertebrata</taxon>
        <taxon>Euteleostomi</taxon>
        <taxon>Actinopterygii</taxon>
        <taxon>Neopterygii</taxon>
        <taxon>Teleostei</taxon>
        <taxon>Neoteleostei</taxon>
        <taxon>Acanthomorphata</taxon>
        <taxon>Holocentriformes</taxon>
        <taxon>Holocentridae</taxon>
        <taxon>Myripristis</taxon>
    </lineage>
</organism>
<evidence type="ECO:0000256" key="2">
    <source>
        <dbReference type="ARBA" id="ARBA00022803"/>
    </source>
</evidence>
<dbReference type="GO" id="GO:0051607">
    <property type="term" value="P:defense response to virus"/>
    <property type="evidence" value="ECO:0007669"/>
    <property type="project" value="TreeGrafter"/>
</dbReference>
<dbReference type="InParanoid" id="A0A667YD53"/>
<dbReference type="PANTHER" id="PTHR10271:SF29">
    <property type="entry name" value="INTERFERON-INDUCED PROTEIN WITH TETRATRICOPEPTIDE REPEATS-RELATED"/>
    <property type="match status" value="1"/>
</dbReference>
<keyword evidence="1" id="KW-0677">Repeat</keyword>
<dbReference type="AlphaFoldDB" id="A0A667YD53"/>
<keyword evidence="2" id="KW-0802">TPR repeat</keyword>
<dbReference type="FunFam" id="1.25.40.10:FF:000026">
    <property type="entry name" value="Interferon-induced protein with tetratricopeptide repeats 5"/>
    <property type="match status" value="1"/>
</dbReference>
<dbReference type="InterPro" id="IPR011990">
    <property type="entry name" value="TPR-like_helical_dom_sf"/>
</dbReference>
<dbReference type="SUPFAM" id="SSF48452">
    <property type="entry name" value="TPR-like"/>
    <property type="match status" value="1"/>
</dbReference>
<protein>
    <submittedName>
        <fullName evidence="4">Uncharacterized protein</fullName>
    </submittedName>
</protein>
<sequence length="264" mass="30074">ACLSLSEADRSLLSRLGLLQSRFCWSLQDGVDVDRLACRLQEQLEGPAERDGVEQHHRGLLDRPEEAVLLLNQSEERTRERFGEESERRLIVTYGDLAWLSYHTGDYTLCELKNPTGSPSVLLPEVYAEKAWTFLKVSVHYYPRAIECYRKAVELQPDNSEWNSGYAVALYRNEREDSPAVRQLRRALELSPNNGSLLALLALRLWALQQHQEAEELVQQALELGPDGTVVTRYIIMFFCQQVAASRLPHPAFTDVPETPSTTF</sequence>
<name>A0A667YD53_9TELE</name>
<reference evidence="4" key="1">
    <citation type="submission" date="2019-06" db="EMBL/GenBank/DDBJ databases">
        <authorList>
            <consortium name="Wellcome Sanger Institute Data Sharing"/>
        </authorList>
    </citation>
    <scope>NUCLEOTIDE SEQUENCE [LARGE SCALE GENOMIC DNA]</scope>
</reference>
<accession>A0A667YD53</accession>
<reference evidence="4" key="2">
    <citation type="submission" date="2025-08" db="UniProtKB">
        <authorList>
            <consortium name="Ensembl"/>
        </authorList>
    </citation>
    <scope>IDENTIFICATION</scope>
</reference>